<evidence type="ECO:0000259" key="6">
    <source>
        <dbReference type="Pfam" id="PF07980"/>
    </source>
</evidence>
<evidence type="ECO:0000256" key="4">
    <source>
        <dbReference type="ARBA" id="ARBA00023136"/>
    </source>
</evidence>
<keyword evidence="3" id="KW-0732">Signal</keyword>
<organism evidence="8 9">
    <name type="scientific">Pedobacter nyackensis</name>
    <dbReference type="NCBI Taxonomy" id="475255"/>
    <lineage>
        <taxon>Bacteria</taxon>
        <taxon>Pseudomonadati</taxon>
        <taxon>Bacteroidota</taxon>
        <taxon>Sphingobacteriia</taxon>
        <taxon>Sphingobacteriales</taxon>
        <taxon>Sphingobacteriaceae</taxon>
        <taxon>Pedobacter</taxon>
    </lineage>
</organism>
<evidence type="ECO:0000256" key="5">
    <source>
        <dbReference type="ARBA" id="ARBA00023237"/>
    </source>
</evidence>
<dbReference type="InterPro" id="IPR033985">
    <property type="entry name" value="SusD-like_N"/>
</dbReference>
<dbReference type="EMBL" id="FWYB01000004">
    <property type="protein sequence ID" value="SMC87280.1"/>
    <property type="molecule type" value="Genomic_DNA"/>
</dbReference>
<dbReference type="AlphaFoldDB" id="A0A1W2CPW9"/>
<reference evidence="8 9" key="1">
    <citation type="submission" date="2017-04" db="EMBL/GenBank/DDBJ databases">
        <authorList>
            <person name="Afonso C.L."/>
            <person name="Miller P.J."/>
            <person name="Scott M.A."/>
            <person name="Spackman E."/>
            <person name="Goraichik I."/>
            <person name="Dimitrov K.M."/>
            <person name="Suarez D.L."/>
            <person name="Swayne D.E."/>
        </authorList>
    </citation>
    <scope>NUCLEOTIDE SEQUENCE [LARGE SCALE GENOMIC DNA]</scope>
    <source>
        <strain evidence="8 9">DSM 19625</strain>
    </source>
</reference>
<keyword evidence="5" id="KW-0998">Cell outer membrane</keyword>
<sequence length="515" mass="58577">MKVIKKNIAAVILLICMVLPLGCKKYLNLTPLTELTGNNFYKSKGDVEANISSIYLKFFEKINESWVIGATGESRSGEAFAISTHEFYPSRRVVEVLGNNDLMTVITGAGSGSAWSGFKFSLITNWKGYYQAIQGCNILISKLKEGVPNLSENEKKRYIAEATFIRCFTYFWMVRLYGDVVYYTNPYQSEPLPRENMVAVMKACIADMKEHVNDLPWTFQDPALRGLRASKGGALALMMHMNMWNAGFDDAAANAYYEETVKCGQELLSQNGNAYSLLPLERWPEVIKGRSEESLFEFYQSINYSDKINYLAPFGESFLGYPYKFPAAKYQTSLMAFRGAYMEKLFPRDLADKRKDLWYVDIYANNGRFMMPKFAGNIYASGNEDQLADNSFLIFRLSDAILLHAEALAELGRDPEAINSVNLVRARASAIPYDIGQGPLKDFIFLERCRELQGEGHAWFDLVRTKRILSQRWANHPLTLDQFNRGAWTWPIDSEALKDNPLMTLNDYWTNTVGI</sequence>
<evidence type="ECO:0000259" key="7">
    <source>
        <dbReference type="Pfam" id="PF14322"/>
    </source>
</evidence>
<keyword evidence="9" id="KW-1185">Reference proteome</keyword>
<dbReference type="Proteomes" id="UP000192678">
    <property type="component" value="Unassembled WGS sequence"/>
</dbReference>
<dbReference type="InterPro" id="IPR011990">
    <property type="entry name" value="TPR-like_helical_dom_sf"/>
</dbReference>
<evidence type="ECO:0000256" key="3">
    <source>
        <dbReference type="ARBA" id="ARBA00022729"/>
    </source>
</evidence>
<dbReference type="GO" id="GO:0009279">
    <property type="term" value="C:cell outer membrane"/>
    <property type="evidence" value="ECO:0007669"/>
    <property type="project" value="UniProtKB-SubCell"/>
</dbReference>
<dbReference type="OrthoDB" id="9773740at2"/>
<protein>
    <submittedName>
        <fullName evidence="8">Starch-binding associating with outer membrane</fullName>
    </submittedName>
</protein>
<dbReference type="InterPro" id="IPR012944">
    <property type="entry name" value="SusD_RagB_dom"/>
</dbReference>
<feature type="domain" description="RagB/SusD" evidence="6">
    <location>
        <begin position="364"/>
        <end position="509"/>
    </location>
</feature>
<dbReference type="STRING" id="475255.SAMN04488101_104170"/>
<dbReference type="Pfam" id="PF07980">
    <property type="entry name" value="SusD_RagB"/>
    <property type="match status" value="1"/>
</dbReference>
<evidence type="ECO:0000256" key="1">
    <source>
        <dbReference type="ARBA" id="ARBA00004442"/>
    </source>
</evidence>
<dbReference type="CDD" id="cd08977">
    <property type="entry name" value="SusD"/>
    <property type="match status" value="1"/>
</dbReference>
<evidence type="ECO:0000313" key="9">
    <source>
        <dbReference type="Proteomes" id="UP000192678"/>
    </source>
</evidence>
<comment type="subcellular location">
    <subcellularLocation>
        <location evidence="1">Cell outer membrane</location>
    </subcellularLocation>
</comment>
<dbReference type="SUPFAM" id="SSF48452">
    <property type="entry name" value="TPR-like"/>
    <property type="match status" value="1"/>
</dbReference>
<dbReference type="Gene3D" id="1.25.40.390">
    <property type="match status" value="1"/>
</dbReference>
<proteinExistence type="inferred from homology"/>
<evidence type="ECO:0000256" key="2">
    <source>
        <dbReference type="ARBA" id="ARBA00006275"/>
    </source>
</evidence>
<dbReference type="RefSeq" id="WP_084289278.1">
    <property type="nucleotide sequence ID" value="NZ_FWYB01000004.1"/>
</dbReference>
<name>A0A1W2CPW9_9SPHI</name>
<evidence type="ECO:0000313" key="8">
    <source>
        <dbReference type="EMBL" id="SMC87280.1"/>
    </source>
</evidence>
<accession>A0A1W2CPW9</accession>
<gene>
    <name evidence="8" type="ORF">SAMN04488101_104170</name>
</gene>
<feature type="domain" description="SusD-like N-terminal" evidence="7">
    <location>
        <begin position="123"/>
        <end position="237"/>
    </location>
</feature>
<dbReference type="Pfam" id="PF14322">
    <property type="entry name" value="SusD-like_3"/>
    <property type="match status" value="1"/>
</dbReference>
<keyword evidence="4" id="KW-0472">Membrane</keyword>
<comment type="similarity">
    <text evidence="2">Belongs to the SusD family.</text>
</comment>